<dbReference type="AlphaFoldDB" id="B0DUN7"/>
<feature type="coiled-coil region" evidence="1">
    <location>
        <begin position="228"/>
        <end position="255"/>
    </location>
</feature>
<organism evidence="3">
    <name type="scientific">Laccaria bicolor (strain S238N-H82 / ATCC MYA-4686)</name>
    <name type="common">Bicoloured deceiver</name>
    <name type="synonym">Laccaria laccata var. bicolor</name>
    <dbReference type="NCBI Taxonomy" id="486041"/>
    <lineage>
        <taxon>Eukaryota</taxon>
        <taxon>Fungi</taxon>
        <taxon>Dikarya</taxon>
        <taxon>Basidiomycota</taxon>
        <taxon>Agaricomycotina</taxon>
        <taxon>Agaricomycetes</taxon>
        <taxon>Agaricomycetidae</taxon>
        <taxon>Agaricales</taxon>
        <taxon>Agaricineae</taxon>
        <taxon>Hydnangiaceae</taxon>
        <taxon>Laccaria</taxon>
    </lineage>
</organism>
<sequence length="437" mass="48656">MSEPSVPCSLVLQFHPLMETVVLSNVDSQATEAQVLDSYAAAVEGHYGCPKGTIRSTCTRIIPYVPKYPTLQVSQPIINQFFQEATTVGMPTPTDLPFKEMFNGEAGFCLVEVTSEHPFLKLGAYSTQQSNRNTELERTIANLEANQRSLSAMVELLQGEGIPASKKGKNQLARAQATAVRENTAQAVSDLTSSSTDASELNPSALLAKIQRLETMMLQRDEGLEAERKEREIALEAERAERRKLEETTRVLQDMWATEKEERVEQYGEVVERTEDLEWCLMHKDPLLLDRIRLRSLLDAGQAKLAHFAGLVSPNNILTPSAAWRTKLNACGKYSDELRLRVAQDLVDSQGLPPPPIARLSKNAQAMRLLTERKSSIRRQGNSVAHQLVNGSVLREIIGRSKCLYNMACVPARLFPNLRAMLVEAKVLAMIQWKPSS</sequence>
<keyword evidence="1" id="KW-0175">Coiled coil</keyword>
<dbReference type="HOGENOM" id="CLU_627094_0_0_1"/>
<dbReference type="GeneID" id="6083407"/>
<protein>
    <submittedName>
        <fullName evidence="2">Predicted protein</fullName>
    </submittedName>
</protein>
<dbReference type="KEGG" id="lbc:LACBIDRAFT_333046"/>
<dbReference type="Proteomes" id="UP000001194">
    <property type="component" value="Unassembled WGS sequence"/>
</dbReference>
<name>B0DUN7_LACBS</name>
<dbReference type="OrthoDB" id="2980806at2759"/>
<dbReference type="InParanoid" id="B0DUN7"/>
<evidence type="ECO:0000313" key="3">
    <source>
        <dbReference type="Proteomes" id="UP000001194"/>
    </source>
</evidence>
<reference evidence="2 3" key="1">
    <citation type="journal article" date="2008" name="Nature">
        <title>The genome of Laccaria bicolor provides insights into mycorrhizal symbiosis.</title>
        <authorList>
            <person name="Martin F."/>
            <person name="Aerts A."/>
            <person name="Ahren D."/>
            <person name="Brun A."/>
            <person name="Danchin E.G.J."/>
            <person name="Duchaussoy F."/>
            <person name="Gibon J."/>
            <person name="Kohler A."/>
            <person name="Lindquist E."/>
            <person name="Pereda V."/>
            <person name="Salamov A."/>
            <person name="Shapiro H.J."/>
            <person name="Wuyts J."/>
            <person name="Blaudez D."/>
            <person name="Buee M."/>
            <person name="Brokstein P."/>
            <person name="Canbaeck B."/>
            <person name="Cohen D."/>
            <person name="Courty P.E."/>
            <person name="Coutinho P.M."/>
            <person name="Delaruelle C."/>
            <person name="Detter J.C."/>
            <person name="Deveau A."/>
            <person name="DiFazio S."/>
            <person name="Duplessis S."/>
            <person name="Fraissinet-Tachet L."/>
            <person name="Lucic E."/>
            <person name="Frey-Klett P."/>
            <person name="Fourrey C."/>
            <person name="Feussner I."/>
            <person name="Gay G."/>
            <person name="Grimwood J."/>
            <person name="Hoegger P.J."/>
            <person name="Jain P."/>
            <person name="Kilaru S."/>
            <person name="Labbe J."/>
            <person name="Lin Y.C."/>
            <person name="Legue V."/>
            <person name="Le Tacon F."/>
            <person name="Marmeisse R."/>
            <person name="Melayah D."/>
            <person name="Montanini B."/>
            <person name="Muratet M."/>
            <person name="Nehls U."/>
            <person name="Niculita-Hirzel H."/>
            <person name="Oudot-Le Secq M.P."/>
            <person name="Peter M."/>
            <person name="Quesneville H."/>
            <person name="Rajashekar B."/>
            <person name="Reich M."/>
            <person name="Rouhier N."/>
            <person name="Schmutz J."/>
            <person name="Yin T."/>
            <person name="Chalot M."/>
            <person name="Henrissat B."/>
            <person name="Kuees U."/>
            <person name="Lucas S."/>
            <person name="Van de Peer Y."/>
            <person name="Podila G.K."/>
            <person name="Polle A."/>
            <person name="Pukkila P.J."/>
            <person name="Richardson P.M."/>
            <person name="Rouze P."/>
            <person name="Sanders I.R."/>
            <person name="Stajich J.E."/>
            <person name="Tunlid A."/>
            <person name="Tuskan G."/>
            <person name="Grigoriev I.V."/>
        </authorList>
    </citation>
    <scope>NUCLEOTIDE SEQUENCE [LARGE SCALE GENOMIC DNA]</scope>
    <source>
        <strain evidence="3">S238N-H82 / ATCC MYA-4686</strain>
    </source>
</reference>
<evidence type="ECO:0000256" key="1">
    <source>
        <dbReference type="SAM" id="Coils"/>
    </source>
</evidence>
<dbReference type="RefSeq" id="XP_001887723.1">
    <property type="nucleotide sequence ID" value="XM_001887688.1"/>
</dbReference>
<gene>
    <name evidence="2" type="ORF">LACBIDRAFT_333046</name>
</gene>
<feature type="coiled-coil region" evidence="1">
    <location>
        <begin position="126"/>
        <end position="160"/>
    </location>
</feature>
<proteinExistence type="predicted"/>
<accession>B0DUN7</accession>
<dbReference type="EMBL" id="DS547137">
    <property type="protein sequence ID" value="EDR01647.1"/>
    <property type="molecule type" value="Genomic_DNA"/>
</dbReference>
<keyword evidence="3" id="KW-1185">Reference proteome</keyword>
<evidence type="ECO:0000313" key="2">
    <source>
        <dbReference type="EMBL" id="EDR01647.1"/>
    </source>
</evidence>